<dbReference type="InterPro" id="IPR014756">
    <property type="entry name" value="Ig_E-set"/>
</dbReference>
<evidence type="ECO:0000313" key="3">
    <source>
        <dbReference type="WBParaSite" id="PSAMB.scaffold1964size26408.g15773.t1"/>
    </source>
</evidence>
<evidence type="ECO:0000256" key="1">
    <source>
        <dbReference type="ARBA" id="ARBA00009100"/>
    </source>
</evidence>
<proteinExistence type="inferred from homology"/>
<dbReference type="Pfam" id="PF03643">
    <property type="entry name" value="Vps26"/>
    <property type="match status" value="1"/>
</dbReference>
<dbReference type="GO" id="GO:0006886">
    <property type="term" value="P:intracellular protein transport"/>
    <property type="evidence" value="ECO:0007669"/>
    <property type="project" value="InterPro"/>
</dbReference>
<keyword evidence="2" id="KW-1185">Reference proteome</keyword>
<dbReference type="SUPFAM" id="SSF81296">
    <property type="entry name" value="E set domains"/>
    <property type="match status" value="1"/>
</dbReference>
<dbReference type="InterPro" id="IPR014752">
    <property type="entry name" value="Arrestin-like_C"/>
</dbReference>
<dbReference type="Proteomes" id="UP000887566">
    <property type="component" value="Unplaced"/>
</dbReference>
<dbReference type="AlphaFoldDB" id="A0A914VGN9"/>
<accession>A0A914VGN9</accession>
<dbReference type="PANTHER" id="PTHR12233">
    <property type="entry name" value="VACUOLAR PROTEIN SORTING 26 RELATED"/>
    <property type="match status" value="1"/>
</dbReference>
<sequence length="312" mass="34725">MFFSGGASSHGSLSIDVRFDRANKTYVEGEVISGCVIIMTKSDTKVDSLLLEMEGAVRIHTSGKSLGVIDAISNQAVKSINLASWSTEVSKSATILSGKTEFPFSFELKPNMNRQLYESYHGVYLAVQYAVKCDMKRPFPQKALHKAQEFLVQYTKKHQEELADNKPVAFTITPESVHNRERLSQLPKFTVTGKLDSSSCLLSKPLTGEVTVHKCDIPIKSIELQLLRAETCGSAQADGANIEYTEVQTLQIADGDVARGISIPIYMVFPRLFACSTTDTPNFKIEFELALVLIFHSNHMIKEVFPLTLHRW</sequence>
<protein>
    <submittedName>
        <fullName evidence="3">Uncharacterized protein</fullName>
    </submittedName>
</protein>
<comment type="similarity">
    <text evidence="1">Belongs to the VPS26 family.</text>
</comment>
<dbReference type="Gene3D" id="2.60.40.640">
    <property type="match status" value="2"/>
</dbReference>
<dbReference type="WBParaSite" id="PSAMB.scaffold1964size26408.g15773.t1">
    <property type="protein sequence ID" value="PSAMB.scaffold1964size26408.g15773.t1"/>
    <property type="gene ID" value="PSAMB.scaffold1964size26408.g15773"/>
</dbReference>
<name>A0A914VGN9_9BILA</name>
<reference evidence="3" key="1">
    <citation type="submission" date="2022-11" db="UniProtKB">
        <authorList>
            <consortium name="WormBaseParasite"/>
        </authorList>
    </citation>
    <scope>IDENTIFICATION</scope>
</reference>
<organism evidence="2 3">
    <name type="scientific">Plectus sambesii</name>
    <dbReference type="NCBI Taxonomy" id="2011161"/>
    <lineage>
        <taxon>Eukaryota</taxon>
        <taxon>Metazoa</taxon>
        <taxon>Ecdysozoa</taxon>
        <taxon>Nematoda</taxon>
        <taxon>Chromadorea</taxon>
        <taxon>Plectida</taxon>
        <taxon>Plectina</taxon>
        <taxon>Plectoidea</taxon>
        <taxon>Plectidae</taxon>
        <taxon>Plectus</taxon>
    </lineage>
</organism>
<dbReference type="InterPro" id="IPR028934">
    <property type="entry name" value="Vps26-related"/>
</dbReference>
<evidence type="ECO:0000313" key="2">
    <source>
        <dbReference type="Proteomes" id="UP000887566"/>
    </source>
</evidence>